<dbReference type="Gene3D" id="3.40.50.300">
    <property type="entry name" value="P-loop containing nucleotide triphosphate hydrolases"/>
    <property type="match status" value="1"/>
</dbReference>
<feature type="region of interest" description="Disordered" evidence="7">
    <location>
        <begin position="1"/>
        <end position="44"/>
    </location>
</feature>
<keyword evidence="2 5" id="KW-0547">Nucleotide-binding</keyword>
<dbReference type="InterPro" id="IPR001019">
    <property type="entry name" value="Gprotein_alpha_su"/>
</dbReference>
<keyword evidence="6" id="KW-0460">Magnesium</keyword>
<feature type="compositionally biased region" description="Low complexity" evidence="7">
    <location>
        <begin position="161"/>
        <end position="174"/>
    </location>
</feature>
<reference evidence="8 9" key="1">
    <citation type="journal article" date="2018" name="Evol. Lett.">
        <title>Horizontal gene cluster transfer increased hallucinogenic mushroom diversity.</title>
        <authorList>
            <person name="Reynolds H.T."/>
            <person name="Vijayakumar V."/>
            <person name="Gluck-Thaler E."/>
            <person name="Korotkin H.B."/>
            <person name="Matheny P.B."/>
            <person name="Slot J.C."/>
        </authorList>
    </citation>
    <scope>NUCLEOTIDE SEQUENCE [LARGE SCALE GENOMIC DNA]</scope>
    <source>
        <strain evidence="8 9">2631</strain>
    </source>
</reference>
<dbReference type="InterPro" id="IPR027417">
    <property type="entry name" value="P-loop_NTPase"/>
</dbReference>
<evidence type="ECO:0000256" key="3">
    <source>
        <dbReference type="ARBA" id="ARBA00023134"/>
    </source>
</evidence>
<keyword evidence="3 5" id="KW-0342">GTP-binding</keyword>
<accession>A0A409XVS5</accession>
<dbReference type="InterPro" id="IPR011025">
    <property type="entry name" value="GproteinA_insert"/>
</dbReference>
<dbReference type="SMART" id="SM00275">
    <property type="entry name" value="G_alpha"/>
    <property type="match status" value="1"/>
</dbReference>
<dbReference type="GO" id="GO:0031683">
    <property type="term" value="F:G-protein beta/gamma-subunit complex binding"/>
    <property type="evidence" value="ECO:0007669"/>
    <property type="project" value="InterPro"/>
</dbReference>
<evidence type="ECO:0000256" key="6">
    <source>
        <dbReference type="PIRSR" id="PIRSR601019-2"/>
    </source>
</evidence>
<evidence type="ECO:0000256" key="5">
    <source>
        <dbReference type="PIRSR" id="PIRSR601019-1"/>
    </source>
</evidence>
<protein>
    <recommendedName>
        <fullName evidence="10">G-alpha-domain-containing protein</fullName>
    </recommendedName>
</protein>
<dbReference type="GO" id="GO:0005737">
    <property type="term" value="C:cytoplasm"/>
    <property type="evidence" value="ECO:0007669"/>
    <property type="project" value="TreeGrafter"/>
</dbReference>
<feature type="region of interest" description="Disordered" evidence="7">
    <location>
        <begin position="120"/>
        <end position="191"/>
    </location>
</feature>
<dbReference type="AlphaFoldDB" id="A0A409XVS5"/>
<dbReference type="Proteomes" id="UP000283269">
    <property type="component" value="Unassembled WGS sequence"/>
</dbReference>
<evidence type="ECO:0000256" key="2">
    <source>
        <dbReference type="ARBA" id="ARBA00022741"/>
    </source>
</evidence>
<dbReference type="InParanoid" id="A0A409XVS5"/>
<name>A0A409XVS5_PSICY</name>
<dbReference type="PROSITE" id="PS51882">
    <property type="entry name" value="G_ALPHA"/>
    <property type="match status" value="1"/>
</dbReference>
<dbReference type="Pfam" id="PF00503">
    <property type="entry name" value="G-alpha"/>
    <property type="match status" value="1"/>
</dbReference>
<evidence type="ECO:0008006" key="10">
    <source>
        <dbReference type="Google" id="ProtNLM"/>
    </source>
</evidence>
<dbReference type="SUPFAM" id="SSF52540">
    <property type="entry name" value="P-loop containing nucleoside triphosphate hydrolases"/>
    <property type="match status" value="1"/>
</dbReference>
<feature type="compositionally biased region" description="Low complexity" evidence="7">
    <location>
        <begin position="1"/>
        <end position="10"/>
    </location>
</feature>
<dbReference type="GO" id="GO:0001664">
    <property type="term" value="F:G protein-coupled receptor binding"/>
    <property type="evidence" value="ECO:0007669"/>
    <property type="project" value="TreeGrafter"/>
</dbReference>
<dbReference type="GO" id="GO:0003924">
    <property type="term" value="F:GTPase activity"/>
    <property type="evidence" value="ECO:0007669"/>
    <property type="project" value="InterPro"/>
</dbReference>
<keyword evidence="1 6" id="KW-0479">Metal-binding</keyword>
<dbReference type="Gene3D" id="1.10.400.10">
    <property type="entry name" value="GI Alpha 1, domain 2-like"/>
    <property type="match status" value="1"/>
</dbReference>
<proteinExistence type="predicted"/>
<feature type="compositionally biased region" description="Basic and acidic residues" evidence="7">
    <location>
        <begin position="27"/>
        <end position="44"/>
    </location>
</feature>
<dbReference type="GO" id="GO:0046872">
    <property type="term" value="F:metal ion binding"/>
    <property type="evidence" value="ECO:0007669"/>
    <property type="project" value="UniProtKB-KW"/>
</dbReference>
<evidence type="ECO:0000256" key="4">
    <source>
        <dbReference type="ARBA" id="ARBA00023224"/>
    </source>
</evidence>
<sequence>MGATTTNTAADPDPFAIFHTPPPNETPGERVEREAAEAEAKRVSDQIDDQLKVDKAAMKKAKNSVRVLLLGQSESDFRMKYAREAWDAERVSWRAVIQLNVIRSIITIVEALQAEMDGEPIDAPSTPLTAVPRTPATAAPYDPLSRPGDSPAVTTSFGADTPTPTASSSSHAPALRASGSSTSLARHASGKHPLSTLLTGKHQVLKMRLGPLRRVETDLKRRLGAGADEDMGLGVVGAEGEGVLGTGAGLGLGPLSLETDSQLLAKQGVKKEFGVVRLQEALERGLVRRASAQSFSRHGHGKARSAAGSLEEEDEEVVDDATEIIASCLEDMKALWTDEVVKVVLRKRKIRIEDTAGFFLDDLDRIARRDYEPSDDDVVRARLRTLGVQEYKIRLDDGPSSVFAGGIGGDAGKEWLLYDVGGSRTSRHAWLPYFDNVQAIIFPVSCFDERLSEDSRVNRLEDSFLLWRTVCSSKLLATTTMILFLNKCDLLKRKLRSGVMVKKYLPSYGERANDTNTVVKYLREKFKEQLKEHSPGQRSSYFYATSVVDTKATAATIKAVKDSILRDYLKSADFV</sequence>
<dbReference type="FunFam" id="3.40.50.300:FF:000692">
    <property type="entry name" value="Guanine nucleotide-binding protein subunit alpha"/>
    <property type="match status" value="1"/>
</dbReference>
<evidence type="ECO:0000256" key="7">
    <source>
        <dbReference type="SAM" id="MobiDB-lite"/>
    </source>
</evidence>
<evidence type="ECO:0000313" key="8">
    <source>
        <dbReference type="EMBL" id="PPQ94855.1"/>
    </source>
</evidence>
<dbReference type="EMBL" id="NHYD01000222">
    <property type="protein sequence ID" value="PPQ94855.1"/>
    <property type="molecule type" value="Genomic_DNA"/>
</dbReference>
<evidence type="ECO:0000256" key="1">
    <source>
        <dbReference type="ARBA" id="ARBA00022723"/>
    </source>
</evidence>
<dbReference type="GO" id="GO:0005834">
    <property type="term" value="C:heterotrimeric G-protein complex"/>
    <property type="evidence" value="ECO:0007669"/>
    <property type="project" value="TreeGrafter"/>
</dbReference>
<feature type="binding site" evidence="5">
    <location>
        <begin position="486"/>
        <end position="489"/>
    </location>
    <ligand>
        <name>GTP</name>
        <dbReference type="ChEBI" id="CHEBI:37565"/>
    </ligand>
</feature>
<comment type="caution">
    <text evidence="8">The sequence shown here is derived from an EMBL/GenBank/DDBJ whole genome shotgun (WGS) entry which is preliminary data.</text>
</comment>
<dbReference type="GO" id="GO:0007188">
    <property type="term" value="P:adenylate cyclase-modulating G protein-coupled receptor signaling pathway"/>
    <property type="evidence" value="ECO:0007669"/>
    <property type="project" value="TreeGrafter"/>
</dbReference>
<keyword evidence="4" id="KW-0807">Transducer</keyword>
<dbReference type="PANTHER" id="PTHR10218">
    <property type="entry name" value="GTP-BINDING PROTEIN ALPHA SUBUNIT"/>
    <property type="match status" value="1"/>
</dbReference>
<dbReference type="STRING" id="93625.A0A409XVS5"/>
<keyword evidence="9" id="KW-1185">Reference proteome</keyword>
<dbReference type="SUPFAM" id="SSF47895">
    <property type="entry name" value="Transducin (alpha subunit), insertion domain"/>
    <property type="match status" value="1"/>
</dbReference>
<feature type="compositionally biased region" description="Low complexity" evidence="7">
    <location>
        <begin position="126"/>
        <end position="140"/>
    </location>
</feature>
<dbReference type="GO" id="GO:0005525">
    <property type="term" value="F:GTP binding"/>
    <property type="evidence" value="ECO:0007669"/>
    <property type="project" value="UniProtKB-KW"/>
</dbReference>
<dbReference type="OrthoDB" id="5817230at2759"/>
<evidence type="ECO:0000313" key="9">
    <source>
        <dbReference type="Proteomes" id="UP000283269"/>
    </source>
</evidence>
<gene>
    <name evidence="8" type="ORF">CVT25_007227</name>
</gene>
<dbReference type="PANTHER" id="PTHR10218:SF360">
    <property type="entry name" value="GUANINE NUCLEOTIDE-BINDING PROTEIN SUBUNIT ALPHA HOMOLOG"/>
    <property type="match status" value="1"/>
</dbReference>
<organism evidence="8 9">
    <name type="scientific">Psilocybe cyanescens</name>
    <dbReference type="NCBI Taxonomy" id="93625"/>
    <lineage>
        <taxon>Eukaryota</taxon>
        <taxon>Fungi</taxon>
        <taxon>Dikarya</taxon>
        <taxon>Basidiomycota</taxon>
        <taxon>Agaricomycotina</taxon>
        <taxon>Agaricomycetes</taxon>
        <taxon>Agaricomycetidae</taxon>
        <taxon>Agaricales</taxon>
        <taxon>Agaricineae</taxon>
        <taxon>Strophariaceae</taxon>
        <taxon>Psilocybe</taxon>
    </lineage>
</organism>
<feature type="binding site" evidence="6">
    <location>
        <position position="385"/>
    </location>
    <ligand>
        <name>Mg(2+)</name>
        <dbReference type="ChEBI" id="CHEBI:18420"/>
    </ligand>
</feature>
<dbReference type="PRINTS" id="PR00318">
    <property type="entry name" value="GPROTEINA"/>
</dbReference>